<evidence type="ECO:0000313" key="3">
    <source>
        <dbReference type="EMBL" id="GBO19836.1"/>
    </source>
</evidence>
<gene>
    <name evidence="3" type="ORF">AVEN_160337_1</name>
    <name evidence="2" type="ORF">AVEN_255348_1</name>
</gene>
<protein>
    <recommendedName>
        <fullName evidence="5">Secreted protein</fullName>
    </recommendedName>
</protein>
<dbReference type="EMBL" id="BGPR01043261">
    <property type="protein sequence ID" value="GBO19836.1"/>
    <property type="molecule type" value="Genomic_DNA"/>
</dbReference>
<comment type="caution">
    <text evidence="3">The sequence shown here is derived from an EMBL/GenBank/DDBJ whole genome shotgun (WGS) entry which is preliminary data.</text>
</comment>
<keyword evidence="1" id="KW-0732">Signal</keyword>
<evidence type="ECO:0000313" key="4">
    <source>
        <dbReference type="Proteomes" id="UP000499080"/>
    </source>
</evidence>
<sequence>MVVVLPLVASRCDTQNCARFLLSLLILYACVSRARDAEPLCFRVNAMLNKTAVVADKQPSINATSNNNRPIIPYRWATCAAGEIFGDVGEFCRSSALFLCGHFAI</sequence>
<accession>A0A4Y2V6Y7</accession>
<reference evidence="3 4" key="1">
    <citation type="journal article" date="2019" name="Sci. Rep.">
        <title>Orb-weaving spider Araneus ventricosus genome elucidates the spidroin gene catalogue.</title>
        <authorList>
            <person name="Kono N."/>
            <person name="Nakamura H."/>
            <person name="Ohtoshi R."/>
            <person name="Moran D.A.P."/>
            <person name="Shinohara A."/>
            <person name="Yoshida Y."/>
            <person name="Fujiwara M."/>
            <person name="Mori M."/>
            <person name="Tomita M."/>
            <person name="Arakawa K."/>
        </authorList>
    </citation>
    <scope>NUCLEOTIDE SEQUENCE [LARGE SCALE GENOMIC DNA]</scope>
</reference>
<organism evidence="3 4">
    <name type="scientific">Araneus ventricosus</name>
    <name type="common">Orbweaver spider</name>
    <name type="synonym">Epeira ventricosa</name>
    <dbReference type="NCBI Taxonomy" id="182803"/>
    <lineage>
        <taxon>Eukaryota</taxon>
        <taxon>Metazoa</taxon>
        <taxon>Ecdysozoa</taxon>
        <taxon>Arthropoda</taxon>
        <taxon>Chelicerata</taxon>
        <taxon>Arachnida</taxon>
        <taxon>Araneae</taxon>
        <taxon>Araneomorphae</taxon>
        <taxon>Entelegynae</taxon>
        <taxon>Araneoidea</taxon>
        <taxon>Araneidae</taxon>
        <taxon>Araneus</taxon>
    </lineage>
</organism>
<dbReference type="EMBL" id="BGPR01043256">
    <property type="protein sequence ID" value="GBO19833.1"/>
    <property type="molecule type" value="Genomic_DNA"/>
</dbReference>
<keyword evidence="4" id="KW-1185">Reference proteome</keyword>
<dbReference type="Proteomes" id="UP000499080">
    <property type="component" value="Unassembled WGS sequence"/>
</dbReference>
<feature type="signal peptide" evidence="1">
    <location>
        <begin position="1"/>
        <end position="36"/>
    </location>
</feature>
<dbReference type="AlphaFoldDB" id="A0A4Y2V6Y7"/>
<evidence type="ECO:0008006" key="5">
    <source>
        <dbReference type="Google" id="ProtNLM"/>
    </source>
</evidence>
<proteinExistence type="predicted"/>
<evidence type="ECO:0000256" key="1">
    <source>
        <dbReference type="SAM" id="SignalP"/>
    </source>
</evidence>
<feature type="chain" id="PRO_5036129290" description="Secreted protein" evidence="1">
    <location>
        <begin position="37"/>
        <end position="105"/>
    </location>
</feature>
<evidence type="ECO:0000313" key="2">
    <source>
        <dbReference type="EMBL" id="GBO19833.1"/>
    </source>
</evidence>
<name>A0A4Y2V6Y7_ARAVE</name>